<reference evidence="1" key="1">
    <citation type="submission" date="2021-06" db="EMBL/GenBank/DDBJ databases">
        <authorList>
            <person name="Kallberg Y."/>
            <person name="Tangrot J."/>
            <person name="Rosling A."/>
        </authorList>
    </citation>
    <scope>NUCLEOTIDE SEQUENCE</scope>
    <source>
        <strain evidence="1">28 12/20/2015</strain>
    </source>
</reference>
<proteinExistence type="predicted"/>
<gene>
    <name evidence="1" type="ORF">SPELUC_LOCUS13578</name>
</gene>
<accession>A0ACA9Q8R7</accession>
<dbReference type="EMBL" id="CAJVPW010036468">
    <property type="protein sequence ID" value="CAG8737816.1"/>
    <property type="molecule type" value="Genomic_DNA"/>
</dbReference>
<protein>
    <submittedName>
        <fullName evidence="1">14501_t:CDS:1</fullName>
    </submittedName>
</protein>
<comment type="caution">
    <text evidence="1">The sequence shown here is derived from an EMBL/GenBank/DDBJ whole genome shotgun (WGS) entry which is preliminary data.</text>
</comment>
<organism evidence="1 2">
    <name type="scientific">Cetraspora pellucida</name>
    <dbReference type="NCBI Taxonomy" id="1433469"/>
    <lineage>
        <taxon>Eukaryota</taxon>
        <taxon>Fungi</taxon>
        <taxon>Fungi incertae sedis</taxon>
        <taxon>Mucoromycota</taxon>
        <taxon>Glomeromycotina</taxon>
        <taxon>Glomeromycetes</taxon>
        <taxon>Diversisporales</taxon>
        <taxon>Gigasporaceae</taxon>
        <taxon>Cetraspora</taxon>
    </lineage>
</organism>
<name>A0ACA9Q8R7_9GLOM</name>
<evidence type="ECO:0000313" key="1">
    <source>
        <dbReference type="EMBL" id="CAG8737816.1"/>
    </source>
</evidence>
<sequence length="58" mass="6693">MSVQSSNLLQSQDISNTSLSTVDTSHPRKKRYHTAKSIVQYNYVHHCFKEETIPKSIQ</sequence>
<evidence type="ECO:0000313" key="2">
    <source>
        <dbReference type="Proteomes" id="UP000789366"/>
    </source>
</evidence>
<feature type="non-terminal residue" evidence="1">
    <location>
        <position position="58"/>
    </location>
</feature>
<keyword evidence="2" id="KW-1185">Reference proteome</keyword>
<dbReference type="Proteomes" id="UP000789366">
    <property type="component" value="Unassembled WGS sequence"/>
</dbReference>